<keyword evidence="2" id="KW-0677">Repeat</keyword>
<dbReference type="STRING" id="27342.A0A0H2R2N5"/>
<keyword evidence="4" id="KW-0472">Membrane</keyword>
<dbReference type="Gene3D" id="2.130.10.10">
    <property type="entry name" value="YVTN repeat-like/Quinoprotein amine dehydrogenase"/>
    <property type="match status" value="2"/>
</dbReference>
<dbReference type="OrthoDB" id="3238562at2759"/>
<feature type="transmembrane region" description="Helical" evidence="4">
    <location>
        <begin position="349"/>
        <end position="373"/>
    </location>
</feature>
<dbReference type="InterPro" id="IPR001680">
    <property type="entry name" value="WD40_rpt"/>
</dbReference>
<keyword evidence="4" id="KW-1133">Transmembrane helix</keyword>
<evidence type="ECO:0000256" key="1">
    <source>
        <dbReference type="ARBA" id="ARBA00022574"/>
    </source>
</evidence>
<reference evidence="5 6" key="1">
    <citation type="submission" date="2015-04" db="EMBL/GenBank/DDBJ databases">
        <title>Complete genome sequence of Schizopora paradoxa KUC8140, a cosmopolitan wood degrader in East Asia.</title>
        <authorList>
            <consortium name="DOE Joint Genome Institute"/>
            <person name="Min B."/>
            <person name="Park H."/>
            <person name="Jang Y."/>
            <person name="Kim J.-J."/>
            <person name="Kim K.H."/>
            <person name="Pangilinan J."/>
            <person name="Lipzen A."/>
            <person name="Riley R."/>
            <person name="Grigoriev I.V."/>
            <person name="Spatafora J.W."/>
            <person name="Choi I.-G."/>
        </authorList>
    </citation>
    <scope>NUCLEOTIDE SEQUENCE [LARGE SCALE GENOMIC DNA]</scope>
    <source>
        <strain evidence="5 6">KUC8140</strain>
    </source>
</reference>
<dbReference type="Proteomes" id="UP000053477">
    <property type="component" value="Unassembled WGS sequence"/>
</dbReference>
<gene>
    <name evidence="5" type="ORF">SCHPADRAFT_910927</name>
</gene>
<dbReference type="InterPro" id="IPR015943">
    <property type="entry name" value="WD40/YVTN_repeat-like_dom_sf"/>
</dbReference>
<proteinExistence type="predicted"/>
<dbReference type="SUPFAM" id="SSF50978">
    <property type="entry name" value="WD40 repeat-like"/>
    <property type="match status" value="1"/>
</dbReference>
<dbReference type="EMBL" id="KQ086286">
    <property type="protein sequence ID" value="KLO05602.1"/>
    <property type="molecule type" value="Genomic_DNA"/>
</dbReference>
<dbReference type="SMART" id="SM00320">
    <property type="entry name" value="WD40"/>
    <property type="match status" value="4"/>
</dbReference>
<evidence type="ECO:0000256" key="3">
    <source>
        <dbReference type="PROSITE-ProRule" id="PRU00221"/>
    </source>
</evidence>
<dbReference type="PROSITE" id="PS50294">
    <property type="entry name" value="WD_REPEATS_REGION"/>
    <property type="match status" value="1"/>
</dbReference>
<evidence type="ECO:0000313" key="6">
    <source>
        <dbReference type="Proteomes" id="UP000053477"/>
    </source>
</evidence>
<dbReference type="PROSITE" id="PS50082">
    <property type="entry name" value="WD_REPEATS_2"/>
    <property type="match status" value="1"/>
</dbReference>
<feature type="repeat" description="WD" evidence="3">
    <location>
        <begin position="10"/>
        <end position="51"/>
    </location>
</feature>
<organism evidence="5 6">
    <name type="scientific">Schizopora paradoxa</name>
    <dbReference type="NCBI Taxonomy" id="27342"/>
    <lineage>
        <taxon>Eukaryota</taxon>
        <taxon>Fungi</taxon>
        <taxon>Dikarya</taxon>
        <taxon>Basidiomycota</taxon>
        <taxon>Agaricomycotina</taxon>
        <taxon>Agaricomycetes</taxon>
        <taxon>Hymenochaetales</taxon>
        <taxon>Schizoporaceae</taxon>
        <taxon>Schizopora</taxon>
    </lineage>
</organism>
<protein>
    <submittedName>
        <fullName evidence="5">WD40 repeat-like protein</fullName>
    </submittedName>
</protein>
<sequence>MTSFGQRHVLALHSAPITSLIFSQCGNWLASGGEDGFVGIWKVLDGQLEQKLDLRIGGAISHLCWLSTPSRHDEHIRCLNLVIATSDTRIRLWSTDTETETDRLKLKPLWAFTAFHASRDQVECMAVSEFGSRHLLAVVGGTNLVLYSLEGAETVKLLVTEDFQATARTVHFTDGGATLVVGFLESRELLVWQVEPWEKRMHVELNTRIGHSAWSPEYRTLAVANLVNGVDLYQQLEPPVWNKTLTRSMVINNVKQVAFCNHGRLVVSGGDIGRALVWNRADGEVVQMLDHNTELPIQIIATGSTSLGHTIATGESGGSCSVFLWSEGLHHDKPSPVTRRRWNRPLRDSILVSSSVLLNVTLVILAALLLHFLDISGYLSCINDTFLYAWNR</sequence>
<keyword evidence="1 3" id="KW-0853">WD repeat</keyword>
<evidence type="ECO:0000256" key="2">
    <source>
        <dbReference type="ARBA" id="ARBA00022737"/>
    </source>
</evidence>
<dbReference type="InterPro" id="IPR036322">
    <property type="entry name" value="WD40_repeat_dom_sf"/>
</dbReference>
<dbReference type="Pfam" id="PF00400">
    <property type="entry name" value="WD40"/>
    <property type="match status" value="2"/>
</dbReference>
<accession>A0A0H2R2N5</accession>
<evidence type="ECO:0000313" key="5">
    <source>
        <dbReference type="EMBL" id="KLO05602.1"/>
    </source>
</evidence>
<keyword evidence="4" id="KW-0812">Transmembrane</keyword>
<keyword evidence="6" id="KW-1185">Reference proteome</keyword>
<name>A0A0H2R2N5_9AGAM</name>
<dbReference type="PANTHER" id="PTHR19848">
    <property type="entry name" value="WD40 REPEAT PROTEIN"/>
    <property type="match status" value="1"/>
</dbReference>
<dbReference type="AlphaFoldDB" id="A0A0H2R2N5"/>
<dbReference type="InParanoid" id="A0A0H2R2N5"/>
<evidence type="ECO:0000256" key="4">
    <source>
        <dbReference type="SAM" id="Phobius"/>
    </source>
</evidence>
<dbReference type="PANTHER" id="PTHR19848:SF8">
    <property type="entry name" value="F-BOX AND WD REPEAT DOMAIN CONTAINING 7"/>
    <property type="match status" value="1"/>
</dbReference>